<dbReference type="PANTHER" id="PTHR10241">
    <property type="entry name" value="LETHAL 2 GIANT LARVAE PROTEIN"/>
    <property type="match status" value="1"/>
</dbReference>
<sequence>YGAPGVELTGLHKETATVTQLHFLPGQGWLLSLLDDNTLHLWEVCHKEGCSHLEETRSFGLPGRPGSAGANCSPGITRVTVVLPMAAGAMVCLGTEGGAVYFVTLPTLTLLEDKTLFPDEILQSVPDDYRCGKALGPVESIQEHPRNGSRLLIGYSRGLLVLWEQSTRAVQHLFLGNQVPGLVWGWWGHGPGCVCPPMMGVWGALELGDDPRPYPSATASVGVFVSGPFPCKAISKILWRTCESGNPFIIFSGGMPRASYGDRHCVSVLQGQTLATLDFTSRVIDFFTVQSAEVPEGGFENPRALVVLVEEELVAIDLQTPGWPTIPAPYLAPLHSSAITCSCHVSNVPLKLWERIVSVGEQQSP</sequence>
<dbReference type="InterPro" id="IPR000664">
    <property type="entry name" value="Lethal2_giant"/>
</dbReference>
<comment type="similarity">
    <text evidence="1">Belongs to the WD repeat L(2)GL family.</text>
</comment>
<feature type="non-terminal residue" evidence="6">
    <location>
        <position position="1"/>
    </location>
</feature>
<dbReference type="GO" id="GO:0005886">
    <property type="term" value="C:plasma membrane"/>
    <property type="evidence" value="ECO:0007669"/>
    <property type="project" value="TreeGrafter"/>
</dbReference>
<dbReference type="EMBL" id="VXAS01020107">
    <property type="protein sequence ID" value="NXL24420.1"/>
    <property type="molecule type" value="Genomic_DNA"/>
</dbReference>
<evidence type="ECO:0000259" key="5">
    <source>
        <dbReference type="Pfam" id="PF08366"/>
    </source>
</evidence>
<dbReference type="GO" id="GO:0006887">
    <property type="term" value="P:exocytosis"/>
    <property type="evidence" value="ECO:0007669"/>
    <property type="project" value="UniProtKB-KW"/>
</dbReference>
<evidence type="ECO:0000313" key="7">
    <source>
        <dbReference type="Proteomes" id="UP000550059"/>
    </source>
</evidence>
<dbReference type="GO" id="GO:0005096">
    <property type="term" value="F:GTPase activator activity"/>
    <property type="evidence" value="ECO:0007669"/>
    <property type="project" value="TreeGrafter"/>
</dbReference>
<keyword evidence="3" id="KW-0853">WD repeat</keyword>
<accession>A0A7L0R3N5</accession>
<dbReference type="Proteomes" id="UP000550059">
    <property type="component" value="Unassembled WGS sequence"/>
</dbReference>
<dbReference type="InterPro" id="IPR019775">
    <property type="entry name" value="WD40_repeat_CS"/>
</dbReference>
<keyword evidence="4" id="KW-0677">Repeat</keyword>
<dbReference type="GO" id="GO:0051294">
    <property type="term" value="P:establishment of spindle orientation"/>
    <property type="evidence" value="ECO:0007669"/>
    <property type="project" value="TreeGrafter"/>
</dbReference>
<evidence type="ECO:0000313" key="6">
    <source>
        <dbReference type="EMBL" id="NXL24420.1"/>
    </source>
</evidence>
<dbReference type="GO" id="GO:0032878">
    <property type="term" value="P:regulation of establishment or maintenance of cell polarity"/>
    <property type="evidence" value="ECO:0007669"/>
    <property type="project" value="TreeGrafter"/>
</dbReference>
<proteinExistence type="inferred from homology"/>
<dbReference type="InterPro" id="IPR036322">
    <property type="entry name" value="WD40_repeat_dom_sf"/>
</dbReference>
<keyword evidence="7" id="KW-1185">Reference proteome</keyword>
<dbReference type="Pfam" id="PF08366">
    <property type="entry name" value="LLGL"/>
    <property type="match status" value="1"/>
</dbReference>
<dbReference type="AlphaFoldDB" id="A0A7L0R3N5"/>
<protein>
    <submittedName>
        <fullName evidence="6">L2GL1 protein</fullName>
    </submittedName>
</protein>
<dbReference type="PRINTS" id="PR00962">
    <property type="entry name" value="LETHAL2GIANT"/>
</dbReference>
<evidence type="ECO:0000256" key="2">
    <source>
        <dbReference type="ARBA" id="ARBA00022483"/>
    </source>
</evidence>
<organism evidence="6 7">
    <name type="scientific">Setophaga kirtlandii</name>
    <name type="common">Kirtland's warbler</name>
    <name type="synonym">Dendroica kirtlandii</name>
    <dbReference type="NCBI Taxonomy" id="298831"/>
    <lineage>
        <taxon>Eukaryota</taxon>
        <taxon>Metazoa</taxon>
        <taxon>Chordata</taxon>
        <taxon>Craniata</taxon>
        <taxon>Vertebrata</taxon>
        <taxon>Euteleostomi</taxon>
        <taxon>Archelosauria</taxon>
        <taxon>Archosauria</taxon>
        <taxon>Dinosauria</taxon>
        <taxon>Saurischia</taxon>
        <taxon>Theropoda</taxon>
        <taxon>Coelurosauria</taxon>
        <taxon>Aves</taxon>
        <taxon>Neognathae</taxon>
        <taxon>Neoaves</taxon>
        <taxon>Telluraves</taxon>
        <taxon>Australaves</taxon>
        <taxon>Passeriformes</taxon>
        <taxon>Passeroidea</taxon>
        <taxon>Parulidae</taxon>
        <taxon>Setophaga</taxon>
    </lineage>
</organism>
<dbReference type="GO" id="GO:0006893">
    <property type="term" value="P:Golgi to plasma membrane transport"/>
    <property type="evidence" value="ECO:0007669"/>
    <property type="project" value="TreeGrafter"/>
</dbReference>
<comment type="caution">
    <text evidence="6">The sequence shown here is derived from an EMBL/GenBank/DDBJ whole genome shotgun (WGS) entry which is preliminary data.</text>
</comment>
<dbReference type="InterPro" id="IPR013577">
    <property type="entry name" value="LLGL2"/>
</dbReference>
<gene>
    <name evidence="6" type="primary">Llgl1</name>
    <name evidence="6" type="ORF">SETKIR_R00657</name>
</gene>
<dbReference type="SUPFAM" id="SSF50978">
    <property type="entry name" value="WD40 repeat-like"/>
    <property type="match status" value="1"/>
</dbReference>
<reference evidence="6 7" key="1">
    <citation type="submission" date="2019-09" db="EMBL/GenBank/DDBJ databases">
        <title>Bird 10,000 Genomes (B10K) Project - Family phase.</title>
        <authorList>
            <person name="Zhang G."/>
        </authorList>
    </citation>
    <scope>NUCLEOTIDE SEQUENCE [LARGE SCALE GENOMIC DNA]</scope>
    <source>
        <strain evidence="6">B10K-DU-001-45</strain>
        <tissue evidence="6">Muscle</tissue>
    </source>
</reference>
<feature type="domain" description="Lethal giant larvae homologue 2" evidence="5">
    <location>
        <begin position="227"/>
        <end position="324"/>
    </location>
</feature>
<dbReference type="GO" id="GO:0008593">
    <property type="term" value="P:regulation of Notch signaling pathway"/>
    <property type="evidence" value="ECO:0007669"/>
    <property type="project" value="TreeGrafter"/>
</dbReference>
<evidence type="ECO:0000256" key="4">
    <source>
        <dbReference type="ARBA" id="ARBA00022737"/>
    </source>
</evidence>
<keyword evidence="2" id="KW-0268">Exocytosis</keyword>
<dbReference type="InterPro" id="IPR015943">
    <property type="entry name" value="WD40/YVTN_repeat-like_dom_sf"/>
</dbReference>
<feature type="non-terminal residue" evidence="6">
    <location>
        <position position="365"/>
    </location>
</feature>
<evidence type="ECO:0000256" key="1">
    <source>
        <dbReference type="ARBA" id="ARBA00008070"/>
    </source>
</evidence>
<name>A0A7L0R3N5_SETKR</name>
<evidence type="ECO:0000256" key="3">
    <source>
        <dbReference type="ARBA" id="ARBA00022574"/>
    </source>
</evidence>
<dbReference type="PROSITE" id="PS00678">
    <property type="entry name" value="WD_REPEATS_1"/>
    <property type="match status" value="1"/>
</dbReference>
<dbReference type="GO" id="GO:0045159">
    <property type="term" value="F:myosin II binding"/>
    <property type="evidence" value="ECO:0007669"/>
    <property type="project" value="TreeGrafter"/>
</dbReference>
<dbReference type="Gene3D" id="2.130.10.10">
    <property type="entry name" value="YVTN repeat-like/Quinoprotein amine dehydrogenase"/>
    <property type="match status" value="1"/>
</dbReference>
<dbReference type="PANTHER" id="PTHR10241:SF21">
    <property type="entry name" value="LETHAL(2) GIANT LARVAE PROTEIN HOMOLOG 1"/>
    <property type="match status" value="1"/>
</dbReference>
<dbReference type="GO" id="GO:0030866">
    <property type="term" value="P:cortical actin cytoskeleton organization"/>
    <property type="evidence" value="ECO:0007669"/>
    <property type="project" value="TreeGrafter"/>
</dbReference>
<dbReference type="GO" id="GO:0030864">
    <property type="term" value="C:cortical actin cytoskeleton"/>
    <property type="evidence" value="ECO:0007669"/>
    <property type="project" value="TreeGrafter"/>
</dbReference>